<evidence type="ECO:0000313" key="3">
    <source>
        <dbReference type="EMBL" id="MEZ0476516.1"/>
    </source>
</evidence>
<dbReference type="Gene3D" id="3.10.350.10">
    <property type="entry name" value="LysM domain"/>
    <property type="match status" value="1"/>
</dbReference>
<feature type="domain" description="FecR protein" evidence="2">
    <location>
        <begin position="109"/>
        <end position="210"/>
    </location>
</feature>
<organism evidence="3 4">
    <name type="scientific">Luteimonas salinilitoris</name>
    <dbReference type="NCBI Taxonomy" id="3237697"/>
    <lineage>
        <taxon>Bacteria</taxon>
        <taxon>Pseudomonadati</taxon>
        <taxon>Pseudomonadota</taxon>
        <taxon>Gammaproteobacteria</taxon>
        <taxon>Lysobacterales</taxon>
        <taxon>Lysobacteraceae</taxon>
        <taxon>Luteimonas</taxon>
    </lineage>
</organism>
<evidence type="ECO:0000313" key="4">
    <source>
        <dbReference type="Proteomes" id="UP001566331"/>
    </source>
</evidence>
<dbReference type="Pfam" id="PF01476">
    <property type="entry name" value="LysM"/>
    <property type="match status" value="1"/>
</dbReference>
<dbReference type="Pfam" id="PF04773">
    <property type="entry name" value="FecR"/>
    <property type="match status" value="1"/>
</dbReference>
<dbReference type="InterPro" id="IPR016930">
    <property type="entry name" value="UCP029644"/>
</dbReference>
<dbReference type="InterPro" id="IPR012373">
    <property type="entry name" value="Ferrdict_sens_TM"/>
</dbReference>
<evidence type="ECO:0000259" key="1">
    <source>
        <dbReference type="Pfam" id="PF01476"/>
    </source>
</evidence>
<dbReference type="PANTHER" id="PTHR30273">
    <property type="entry name" value="PERIPLASMIC SIGNAL SENSOR AND SIGMA FACTOR ACTIVATOR FECR-RELATED"/>
    <property type="match status" value="1"/>
</dbReference>
<dbReference type="Gene3D" id="2.60.120.1440">
    <property type="match status" value="1"/>
</dbReference>
<dbReference type="InterPro" id="IPR036779">
    <property type="entry name" value="LysM_dom_sf"/>
</dbReference>
<name>A0ABV4HUU0_9GAMM</name>
<dbReference type="Gene3D" id="2.60.40.10">
    <property type="entry name" value="Immunoglobulins"/>
    <property type="match status" value="3"/>
</dbReference>
<dbReference type="InterPro" id="IPR013783">
    <property type="entry name" value="Ig-like_fold"/>
</dbReference>
<accession>A0ABV4HUU0</accession>
<dbReference type="InterPro" id="IPR006860">
    <property type="entry name" value="FecR"/>
</dbReference>
<dbReference type="PIRSF" id="PIRSF029644">
    <property type="entry name" value="UCP029644"/>
    <property type="match status" value="1"/>
</dbReference>
<feature type="domain" description="LysM" evidence="1">
    <location>
        <begin position="18"/>
        <end position="64"/>
    </location>
</feature>
<dbReference type="RefSeq" id="WP_370564999.1">
    <property type="nucleotide sequence ID" value="NZ_JBFWIB010000012.1"/>
</dbReference>
<protein>
    <submittedName>
        <fullName evidence="3">FecR domain-containing protein</fullName>
    </submittedName>
</protein>
<dbReference type="SUPFAM" id="SSF54106">
    <property type="entry name" value="LysM domain"/>
    <property type="match status" value="1"/>
</dbReference>
<dbReference type="Proteomes" id="UP001566331">
    <property type="component" value="Unassembled WGS sequence"/>
</dbReference>
<dbReference type="CDD" id="cd00118">
    <property type="entry name" value="LysM"/>
    <property type="match status" value="1"/>
</dbReference>
<dbReference type="InterPro" id="IPR018392">
    <property type="entry name" value="LysM"/>
</dbReference>
<proteinExistence type="predicted"/>
<keyword evidence="4" id="KW-1185">Reference proteome</keyword>
<gene>
    <name evidence="3" type="ORF">AB6713_18140</name>
</gene>
<sequence length="536" mass="58400">MLLALLGSTAASAQEWRYRVRPGDTIWDLSRTYLRHDVRWQRLQAHNDVEDPWQMAPGTQLRIPVAWLRVQPAKATVVALHGEATAAPADAPDEASPIAPDMRFGADTVLRTAADANLTLHFADGSRLLLHGDSELHLDKLSAYGATGMVDSRMRLIRGRTTNSVERARGPASQFVVDTPGTMATVRGTEFRIGRDASHTRSEVLDGRVRVSGGGRGVELDAGQGTLSGQGNRPLPASPLLPAPDLSGWPDELQRMPAAVDWPVVDGAVGYRLQVGADPEFLTLLQDTLVDAPRAEVAVPGDGDFHARVRAVDARGLEGRDAVRGFRIAAQPAPPFAIAPIQDGSTAGPRPRFRWTLSADDGVRYRLQVDRDPAFAAPLVDLDRLRRNEHRAPDALPPGEYYWRVGATDASGKHGPFGDPVRFVLRGAEPGPAIGADDVERGRRDLHVRWPAGGDDQRYHFQLSRDADFARIELERTLDENQIALPELRSGTWYMRTRLIDSDGYAHPFGPTQSVKVGCLPCRIALGAAGLLLLVL</sequence>
<comment type="caution">
    <text evidence="3">The sequence shown here is derived from an EMBL/GenBank/DDBJ whole genome shotgun (WGS) entry which is preliminary data.</text>
</comment>
<evidence type="ECO:0000259" key="2">
    <source>
        <dbReference type="Pfam" id="PF04773"/>
    </source>
</evidence>
<reference evidence="3 4" key="1">
    <citation type="submission" date="2024-07" db="EMBL/GenBank/DDBJ databases">
        <title>Luteimonas salilacus sp. nov., isolated from the shore soil of Salt Lake in Tibet of China.</title>
        <authorList>
            <person name="Zhang X."/>
            <person name="Li A."/>
        </authorList>
    </citation>
    <scope>NUCLEOTIDE SEQUENCE [LARGE SCALE GENOMIC DNA]</scope>
    <source>
        <strain evidence="3 4">B3-2-R+30</strain>
    </source>
</reference>
<dbReference type="PANTHER" id="PTHR30273:SF2">
    <property type="entry name" value="PROTEIN FECR"/>
    <property type="match status" value="1"/>
</dbReference>
<dbReference type="EMBL" id="JBFWIC010000038">
    <property type="protein sequence ID" value="MEZ0476516.1"/>
    <property type="molecule type" value="Genomic_DNA"/>
</dbReference>